<feature type="region of interest" description="Disordered" evidence="1">
    <location>
        <begin position="1"/>
        <end position="24"/>
    </location>
</feature>
<gene>
    <name evidence="3" type="ORF">AO440_002259</name>
</gene>
<sequence>MPPKEVKDTVKKSGRGRKSKEDAASLQFEQDCINAFTRRVLKEKAGNYRPLKRGIDGKFIYPHASGVTTNRGNKLLQGSELISRNRLDTSRPLEEEKVFYNGSEHRLLQSTRKRMKFPTIPQSESVLQTLPTDDPLEEDFDEINNLSKLVNVRELLTPISSLADICKRDSIKRTFNRTILKDLALNCILMIEKEQNSVTTYSQLLDVFLGDYPTPIYEKTLRLPKYDHSLTLKEEDLEDGSQLELINSDTRNANDKDKQARVTMFTRKIPTHTYYDLLEESKTQQDDKTDDEIAEEDSDPFFAVPNLALPESYQKLLPETASPRVLEEVENARQLVQIALQRNQEFIRNLQKIRGCIVKCNRIRERITSWSREYASIPEEGVTVPNALRAAKRGIISATTNRSMSVDEGVRDGQGDEEDEE</sequence>
<dbReference type="VEuPathDB" id="FungiDB:CAGL0H08481g"/>
<dbReference type="InterPro" id="IPR013904">
    <property type="entry name" value="RXT2_N"/>
</dbReference>
<dbReference type="GO" id="GO:0061188">
    <property type="term" value="P:negative regulation of rDNA heterochromatin formation"/>
    <property type="evidence" value="ECO:0007669"/>
    <property type="project" value="EnsemblFungi"/>
</dbReference>
<dbReference type="PANTHER" id="PTHR28232:SF1">
    <property type="entry name" value="TRANSCRIPTIONAL REGULATORY PROTEIN RXT2"/>
    <property type="match status" value="1"/>
</dbReference>
<reference evidence="3 4" key="1">
    <citation type="submission" date="2015-10" db="EMBL/GenBank/DDBJ databases">
        <title>Draft genomes sequences of Candida glabrata isolates 1A, 1B, 2A, 2B, 3A and 3B.</title>
        <authorList>
            <person name="Haavelsrud O.E."/>
            <person name="Gaustad P."/>
        </authorList>
    </citation>
    <scope>NUCLEOTIDE SEQUENCE [LARGE SCALE GENOMIC DNA]</scope>
    <source>
        <strain evidence="3">910700640</strain>
    </source>
</reference>
<dbReference type="GO" id="GO:0004407">
    <property type="term" value="F:histone deacetylase activity"/>
    <property type="evidence" value="ECO:0007669"/>
    <property type="project" value="EnsemblFungi"/>
</dbReference>
<dbReference type="Proteomes" id="UP000054886">
    <property type="component" value="Unassembled WGS sequence"/>
</dbReference>
<evidence type="ECO:0000313" key="4">
    <source>
        <dbReference type="Proteomes" id="UP000054886"/>
    </source>
</evidence>
<dbReference type="VEuPathDB" id="FungiDB:GVI51_H08371"/>
<dbReference type="GO" id="GO:0033698">
    <property type="term" value="C:Rpd3L complex"/>
    <property type="evidence" value="ECO:0007669"/>
    <property type="project" value="EnsemblFungi"/>
</dbReference>
<accession>A0A0W0CYI2</accession>
<dbReference type="VEuPathDB" id="FungiDB:GWK60_H08437"/>
<evidence type="ECO:0000259" key="2">
    <source>
        <dbReference type="Pfam" id="PF08595"/>
    </source>
</evidence>
<dbReference type="GO" id="GO:0005829">
    <property type="term" value="C:cytosol"/>
    <property type="evidence" value="ECO:0007669"/>
    <property type="project" value="EnsemblFungi"/>
</dbReference>
<evidence type="ECO:0000256" key="1">
    <source>
        <dbReference type="SAM" id="MobiDB-lite"/>
    </source>
</evidence>
<proteinExistence type="predicted"/>
<dbReference type="PANTHER" id="PTHR28232">
    <property type="entry name" value="TRANSCRIPTIONAL REGULATORY PROTEIN RXT2"/>
    <property type="match status" value="1"/>
</dbReference>
<dbReference type="GO" id="GO:0000747">
    <property type="term" value="P:conjugation with cellular fusion"/>
    <property type="evidence" value="ECO:0007669"/>
    <property type="project" value="EnsemblFungi"/>
</dbReference>
<dbReference type="VEuPathDB" id="FungiDB:B1J91_H08481g"/>
<feature type="domain" description="Transcriptional regulatory protein RXT2 N-terminal" evidence="2">
    <location>
        <begin position="69"/>
        <end position="211"/>
    </location>
</feature>
<feature type="compositionally biased region" description="Basic and acidic residues" evidence="1">
    <location>
        <begin position="1"/>
        <end position="11"/>
    </location>
</feature>
<feature type="region of interest" description="Disordered" evidence="1">
    <location>
        <begin position="401"/>
        <end position="421"/>
    </location>
</feature>
<organism evidence="3 4">
    <name type="scientific">Candida glabrata</name>
    <name type="common">Yeast</name>
    <name type="synonym">Torulopsis glabrata</name>
    <dbReference type="NCBI Taxonomy" id="5478"/>
    <lineage>
        <taxon>Eukaryota</taxon>
        <taxon>Fungi</taxon>
        <taxon>Dikarya</taxon>
        <taxon>Ascomycota</taxon>
        <taxon>Saccharomycotina</taxon>
        <taxon>Saccharomycetes</taxon>
        <taxon>Saccharomycetales</taxon>
        <taxon>Saccharomycetaceae</taxon>
        <taxon>Nakaseomyces</taxon>
    </lineage>
</organism>
<dbReference type="GO" id="GO:0001403">
    <property type="term" value="P:invasive growth in response to glucose limitation"/>
    <property type="evidence" value="ECO:0007669"/>
    <property type="project" value="EnsemblFungi"/>
</dbReference>
<protein>
    <submittedName>
        <fullName evidence="3">Transcriptional regulatory protein RXT2</fullName>
    </submittedName>
</protein>
<evidence type="ECO:0000313" key="3">
    <source>
        <dbReference type="EMBL" id="KTB04641.1"/>
    </source>
</evidence>
<dbReference type="VEuPathDB" id="FungiDB:GW608_H08525"/>
<dbReference type="GO" id="GO:2000219">
    <property type="term" value="P:positive regulation of invasive growth in response to glucose limitation"/>
    <property type="evidence" value="ECO:0007669"/>
    <property type="project" value="EnsemblFungi"/>
</dbReference>
<dbReference type="Pfam" id="PF08595">
    <property type="entry name" value="RXT2_N"/>
    <property type="match status" value="1"/>
</dbReference>
<dbReference type="OrthoDB" id="2405722at2759"/>
<dbReference type="GO" id="GO:0000122">
    <property type="term" value="P:negative regulation of transcription by RNA polymerase II"/>
    <property type="evidence" value="ECO:0007669"/>
    <property type="project" value="EnsemblFungi"/>
</dbReference>
<comment type="caution">
    <text evidence="3">The sequence shown here is derived from an EMBL/GenBank/DDBJ whole genome shotgun (WGS) entry which is preliminary data.</text>
</comment>
<dbReference type="InterPro" id="IPR039602">
    <property type="entry name" value="Rxt2"/>
</dbReference>
<dbReference type="GO" id="GO:0061186">
    <property type="term" value="P:negative regulation of silent mating-type cassette heterochromatin formation"/>
    <property type="evidence" value="ECO:0007669"/>
    <property type="project" value="EnsemblFungi"/>
</dbReference>
<dbReference type="AlphaFoldDB" id="A0A0W0CYI2"/>
<dbReference type="EMBL" id="LLZZ01000116">
    <property type="protein sequence ID" value="KTB04641.1"/>
    <property type="molecule type" value="Genomic_DNA"/>
</dbReference>
<name>A0A0W0CYI2_CANGB</name>